<dbReference type="OrthoDB" id="10057496at2759"/>
<dbReference type="Proteomes" id="UP000192596">
    <property type="component" value="Unassembled WGS sequence"/>
</dbReference>
<dbReference type="Gene3D" id="1.25.40.20">
    <property type="entry name" value="Ankyrin repeat-containing domain"/>
    <property type="match status" value="1"/>
</dbReference>
<name>A0A1V8TRR1_9PEZI</name>
<dbReference type="EMBL" id="NAJO01000002">
    <property type="protein sequence ID" value="OQO13988.1"/>
    <property type="molecule type" value="Genomic_DNA"/>
</dbReference>
<accession>A0A1V8TRR1</accession>
<gene>
    <name evidence="5" type="ORF">B0A48_00863</name>
</gene>
<dbReference type="STRING" id="1507870.A0A1V8TRR1"/>
<dbReference type="SUPFAM" id="SSF48403">
    <property type="entry name" value="Ankyrin repeat"/>
    <property type="match status" value="1"/>
</dbReference>
<dbReference type="SMART" id="SM00248">
    <property type="entry name" value="ANK"/>
    <property type="match status" value="2"/>
</dbReference>
<comment type="caution">
    <text evidence="5">The sequence shown here is derived from an EMBL/GenBank/DDBJ whole genome shotgun (WGS) entry which is preliminary data.</text>
</comment>
<dbReference type="InterPro" id="IPR036770">
    <property type="entry name" value="Ankyrin_rpt-contain_sf"/>
</dbReference>
<evidence type="ECO:0000256" key="4">
    <source>
        <dbReference type="SAM" id="MobiDB-lite"/>
    </source>
</evidence>
<dbReference type="Pfam" id="PF12796">
    <property type="entry name" value="Ank_2"/>
    <property type="match status" value="1"/>
</dbReference>
<keyword evidence="1" id="KW-0677">Repeat</keyword>
<evidence type="ECO:0000256" key="3">
    <source>
        <dbReference type="PROSITE-ProRule" id="PRU00023"/>
    </source>
</evidence>
<dbReference type="InterPro" id="IPR002110">
    <property type="entry name" value="Ankyrin_rpt"/>
</dbReference>
<dbReference type="PROSITE" id="PS50088">
    <property type="entry name" value="ANK_REPEAT"/>
    <property type="match status" value="1"/>
</dbReference>
<dbReference type="PANTHER" id="PTHR24188:SF29">
    <property type="entry name" value="GH09064P"/>
    <property type="match status" value="1"/>
</dbReference>
<dbReference type="PANTHER" id="PTHR24188">
    <property type="entry name" value="ANKYRIN REPEAT PROTEIN"/>
    <property type="match status" value="1"/>
</dbReference>
<proteinExistence type="predicted"/>
<dbReference type="FunCoup" id="A0A1V8TRR1">
    <property type="interactions" value="73"/>
</dbReference>
<evidence type="ECO:0000256" key="1">
    <source>
        <dbReference type="ARBA" id="ARBA00022737"/>
    </source>
</evidence>
<protein>
    <submittedName>
        <fullName evidence="5">Uncharacterized protein</fullName>
    </submittedName>
</protein>
<dbReference type="AlphaFoldDB" id="A0A1V8TRR1"/>
<keyword evidence="6" id="KW-1185">Reference proteome</keyword>
<keyword evidence="2 3" id="KW-0040">ANK repeat</keyword>
<dbReference type="PROSITE" id="PS50297">
    <property type="entry name" value="ANK_REP_REGION"/>
    <property type="match status" value="1"/>
</dbReference>
<evidence type="ECO:0000313" key="6">
    <source>
        <dbReference type="Proteomes" id="UP000192596"/>
    </source>
</evidence>
<dbReference type="InParanoid" id="A0A1V8TRR1"/>
<sequence>MTSSQPSSLTADEIDDLLYYTRVNEKDELVKTIDELAQKHQCNKDAILEAGIDPETGNSTLHYCAANGLTGLVNRQNVQGSTPLHWASLNGHLTVVKLLTEAGADMWIKNSAGHLAMFEAERADKGEVVQYLLEAGGKEVESLGHEGQPSSEDVQDIDAETSQDGSAAAGADKDNDVTMDEAGPG</sequence>
<reference evidence="6" key="1">
    <citation type="submission" date="2017-03" db="EMBL/GenBank/DDBJ databases">
        <title>Genomes of endolithic fungi from Antarctica.</title>
        <authorList>
            <person name="Coleine C."/>
            <person name="Masonjones S."/>
            <person name="Stajich J.E."/>
        </authorList>
    </citation>
    <scope>NUCLEOTIDE SEQUENCE [LARGE SCALE GENOMIC DNA]</scope>
    <source>
        <strain evidence="6">CCFEE 5527</strain>
    </source>
</reference>
<evidence type="ECO:0000313" key="5">
    <source>
        <dbReference type="EMBL" id="OQO13988.1"/>
    </source>
</evidence>
<evidence type="ECO:0000256" key="2">
    <source>
        <dbReference type="ARBA" id="ARBA00023043"/>
    </source>
</evidence>
<feature type="region of interest" description="Disordered" evidence="4">
    <location>
        <begin position="139"/>
        <end position="185"/>
    </location>
</feature>
<feature type="repeat" description="ANK" evidence="3">
    <location>
        <begin position="79"/>
        <end position="111"/>
    </location>
</feature>
<organism evidence="5 6">
    <name type="scientific">Cryoendolithus antarcticus</name>
    <dbReference type="NCBI Taxonomy" id="1507870"/>
    <lineage>
        <taxon>Eukaryota</taxon>
        <taxon>Fungi</taxon>
        <taxon>Dikarya</taxon>
        <taxon>Ascomycota</taxon>
        <taxon>Pezizomycotina</taxon>
        <taxon>Dothideomycetes</taxon>
        <taxon>Dothideomycetidae</taxon>
        <taxon>Cladosporiales</taxon>
        <taxon>Cladosporiaceae</taxon>
        <taxon>Cryoendolithus</taxon>
    </lineage>
</organism>